<dbReference type="EMBL" id="SUMC01000016">
    <property type="protein sequence ID" value="TKA10234.1"/>
    <property type="molecule type" value="Genomic_DNA"/>
</dbReference>
<dbReference type="Proteomes" id="UP000305778">
    <property type="component" value="Unassembled WGS sequence"/>
</dbReference>
<organism evidence="2 3">
    <name type="scientific">Actinacidiphila oryziradicis</name>
    <dbReference type="NCBI Taxonomy" id="2571141"/>
    <lineage>
        <taxon>Bacteria</taxon>
        <taxon>Bacillati</taxon>
        <taxon>Actinomycetota</taxon>
        <taxon>Actinomycetes</taxon>
        <taxon>Kitasatosporales</taxon>
        <taxon>Streptomycetaceae</taxon>
        <taxon>Actinacidiphila</taxon>
    </lineage>
</organism>
<dbReference type="AlphaFoldDB" id="A0A4U0SK98"/>
<name>A0A4U0SK98_9ACTN</name>
<evidence type="ECO:0000259" key="1">
    <source>
        <dbReference type="Pfam" id="PF26366"/>
    </source>
</evidence>
<dbReference type="RefSeq" id="WP_136725050.1">
    <property type="nucleotide sequence ID" value="NZ_SUMC01000016.1"/>
</dbReference>
<gene>
    <name evidence="2" type="ORF">FCI23_18720</name>
</gene>
<sequence>MTVHGERALVPAVTKAEAAKTLSDFARTNNKANRAYDATLISSIETGSRGAIDEAGLKAHHAASPGGNPTYTPIKLTDAHYLIPQQRGWPKWFVADVHSSQTPNSRWLLAFQRGSASDSWKASYLGVAPESALPKLARDKDGYVEPVPVTGSDLLVQPALLGSDYADYLQRGAKGSDVFAAGDATSGERATRAKDSRSADSVTLYADQPASPGAFLPFALRTKGGGALVFFSTRHTAKTAYRTGVTPPVDQFVTALMTGTAKHAVTLDQVSEQLVTVPAKADGGKVRFLSRLVGLVAAKGE</sequence>
<protein>
    <recommendedName>
        <fullName evidence="1">DUF8094 domain-containing protein</fullName>
    </recommendedName>
</protein>
<dbReference type="InterPro" id="IPR058407">
    <property type="entry name" value="DUF8094"/>
</dbReference>
<reference evidence="2 3" key="1">
    <citation type="submission" date="2019-04" db="EMBL/GenBank/DDBJ databases">
        <title>Streptomyces oryziradicis sp. nov., a novel actinomycete isolated from rhizosphere soil of rice (Oryza sativa L.).</title>
        <authorList>
            <person name="Li C."/>
        </authorList>
    </citation>
    <scope>NUCLEOTIDE SEQUENCE [LARGE SCALE GENOMIC DNA]</scope>
    <source>
        <strain evidence="2 3">NEAU-C40</strain>
    </source>
</reference>
<accession>A0A4U0SK98</accession>
<feature type="domain" description="DUF8094" evidence="1">
    <location>
        <begin position="10"/>
        <end position="300"/>
    </location>
</feature>
<dbReference type="OrthoDB" id="3510378at2"/>
<evidence type="ECO:0000313" key="3">
    <source>
        <dbReference type="Proteomes" id="UP000305778"/>
    </source>
</evidence>
<proteinExistence type="predicted"/>
<dbReference type="Pfam" id="PF26366">
    <property type="entry name" value="DUF8094"/>
    <property type="match status" value="1"/>
</dbReference>
<evidence type="ECO:0000313" key="2">
    <source>
        <dbReference type="EMBL" id="TKA10234.1"/>
    </source>
</evidence>
<keyword evidence="3" id="KW-1185">Reference proteome</keyword>
<comment type="caution">
    <text evidence="2">The sequence shown here is derived from an EMBL/GenBank/DDBJ whole genome shotgun (WGS) entry which is preliminary data.</text>
</comment>